<name>A0ABY5P640_9LACT</name>
<reference evidence="9 10" key="1">
    <citation type="submission" date="2022-08" db="EMBL/GenBank/DDBJ databases">
        <title>Aerococcaceae sp. nov isolated from spoiled eye mask.</title>
        <authorList>
            <person name="Zhou G."/>
            <person name="Xie X.-B."/>
            <person name="Shi Q.-S."/>
            <person name="Wang Y.-S."/>
            <person name="Wen X."/>
            <person name="Peng H."/>
            <person name="Yang X.-J."/>
            <person name="Tao H.-B."/>
            <person name="Huang X.-M."/>
        </authorList>
    </citation>
    <scope>NUCLEOTIDE SEQUENCE [LARGE SCALE GENOMIC DNA]</scope>
    <source>
        <strain evidence="10">DM20194951</strain>
    </source>
</reference>
<evidence type="ECO:0000256" key="1">
    <source>
        <dbReference type="ARBA" id="ARBA00004752"/>
    </source>
</evidence>
<evidence type="ECO:0000256" key="2">
    <source>
        <dbReference type="ARBA" id="ARBA00022679"/>
    </source>
</evidence>
<dbReference type="EMBL" id="CP102453">
    <property type="protein sequence ID" value="UUX34144.1"/>
    <property type="molecule type" value="Genomic_DNA"/>
</dbReference>
<dbReference type="InterPro" id="IPR038054">
    <property type="entry name" value="LD_TPept-like_central_sf"/>
</dbReference>
<keyword evidence="5 6" id="KW-0961">Cell wall biogenesis/degradation</keyword>
<dbReference type="Pfam" id="PF12229">
    <property type="entry name" value="PG_binding_4"/>
    <property type="match status" value="1"/>
</dbReference>
<dbReference type="Gene3D" id="2.40.440.10">
    <property type="entry name" value="L,D-transpeptidase catalytic domain-like"/>
    <property type="match status" value="1"/>
</dbReference>
<feature type="active site" description="Nucleophile" evidence="6">
    <location>
        <position position="440"/>
    </location>
</feature>
<dbReference type="PROSITE" id="PS52029">
    <property type="entry name" value="LD_TPASE"/>
    <property type="match status" value="1"/>
</dbReference>
<evidence type="ECO:0000256" key="3">
    <source>
        <dbReference type="ARBA" id="ARBA00022960"/>
    </source>
</evidence>
<dbReference type="Proteomes" id="UP001315967">
    <property type="component" value="Chromosome"/>
</dbReference>
<evidence type="ECO:0000313" key="10">
    <source>
        <dbReference type="Proteomes" id="UP001315967"/>
    </source>
</evidence>
<keyword evidence="4 6" id="KW-0573">Peptidoglycan synthesis</keyword>
<dbReference type="InterPro" id="IPR050979">
    <property type="entry name" value="LD-transpeptidase"/>
</dbReference>
<evidence type="ECO:0000313" key="9">
    <source>
        <dbReference type="EMBL" id="UUX34144.1"/>
    </source>
</evidence>
<dbReference type="CDD" id="cd16913">
    <property type="entry name" value="YkuD_like"/>
    <property type="match status" value="1"/>
</dbReference>
<dbReference type="InterPro" id="IPR005490">
    <property type="entry name" value="LD_TPept_cat_dom"/>
</dbReference>
<dbReference type="RefSeq" id="WP_313793647.1">
    <property type="nucleotide sequence ID" value="NZ_CP102453.1"/>
</dbReference>
<dbReference type="PANTHER" id="PTHR30582">
    <property type="entry name" value="L,D-TRANSPEPTIDASE"/>
    <property type="match status" value="1"/>
</dbReference>
<organism evidence="9 10">
    <name type="scientific">Fundicoccus culcitae</name>
    <dbReference type="NCBI Taxonomy" id="2969821"/>
    <lineage>
        <taxon>Bacteria</taxon>
        <taxon>Bacillati</taxon>
        <taxon>Bacillota</taxon>
        <taxon>Bacilli</taxon>
        <taxon>Lactobacillales</taxon>
        <taxon>Aerococcaceae</taxon>
        <taxon>Fundicoccus</taxon>
    </lineage>
</organism>
<feature type="active site" description="Proton donor/acceptor" evidence="6">
    <location>
        <position position="419"/>
    </location>
</feature>
<keyword evidence="2" id="KW-0808">Transferase</keyword>
<dbReference type="InterPro" id="IPR022029">
    <property type="entry name" value="YoaR-like_PG-bd"/>
</dbReference>
<sequence>MGKRGFDKFKPIYGVIILVIVFAIIYFGGVWYYQSHFLPNTRFNSISIGNDSVVSAQEELTKQLNQKEIVFSEGENALGFINLEQLDVQVSATNQLNELLDHQSTFGWPLNMLRLRKQEVNDATLLTYDQTMLNGLIHTLKVDNSSRTSSQDAYIANTDDNGFQIISEVEGNQVDSTSLSQAITSNVLENETELELSNAYIKPDVYQDDENLTLLMTELDKMQNTEIVLEFNHNEVQIPKNDIASWIYMDESGNPEVDKALVEEYLLALNREYASLFQTATFNSTYSGEITIEPGTYGWYIDRFGESEAIIANLHEGGSYRREPIIGGSGYMTDSYYGDSYVEVSIPHQRMWVYINGEVAIDTPIVSGLPGTSTVPGSYQVWFKEEDSTLVGYNPNTELDYEVPVEYWIAFDDQAQGIHDASWQASFGGNAYLNGGSLGCINTPPAIMGQVFELVYVGMPVIVY</sequence>
<keyword evidence="10" id="KW-1185">Reference proteome</keyword>
<comment type="pathway">
    <text evidence="1 6">Cell wall biogenesis; peptidoglycan biosynthesis.</text>
</comment>
<dbReference type="SUPFAM" id="SSF141523">
    <property type="entry name" value="L,D-transpeptidase catalytic domain-like"/>
    <property type="match status" value="1"/>
</dbReference>
<dbReference type="PANTHER" id="PTHR30582:SF33">
    <property type="entry name" value="EXPORTED PROTEIN"/>
    <property type="match status" value="1"/>
</dbReference>
<feature type="transmembrane region" description="Helical" evidence="7">
    <location>
        <begin position="12"/>
        <end position="33"/>
    </location>
</feature>
<protein>
    <submittedName>
        <fullName evidence="9">L,D-transpeptidase/peptidoglycan binding protein</fullName>
    </submittedName>
</protein>
<keyword evidence="7" id="KW-1133">Transmembrane helix</keyword>
<dbReference type="Pfam" id="PF03734">
    <property type="entry name" value="YkuD"/>
    <property type="match status" value="1"/>
</dbReference>
<feature type="domain" description="L,D-TPase catalytic" evidence="8">
    <location>
        <begin position="340"/>
        <end position="464"/>
    </location>
</feature>
<evidence type="ECO:0000256" key="7">
    <source>
        <dbReference type="SAM" id="Phobius"/>
    </source>
</evidence>
<dbReference type="Gene3D" id="3.10.20.800">
    <property type="match status" value="1"/>
</dbReference>
<gene>
    <name evidence="9" type="ORF">NRE15_00290</name>
</gene>
<keyword evidence="7" id="KW-0472">Membrane</keyword>
<dbReference type="InterPro" id="IPR038063">
    <property type="entry name" value="Transpep_catalytic_dom"/>
</dbReference>
<dbReference type="SUPFAM" id="SSF143985">
    <property type="entry name" value="L,D-transpeptidase pre-catalytic domain-like"/>
    <property type="match status" value="1"/>
</dbReference>
<accession>A0ABY5P640</accession>
<evidence type="ECO:0000256" key="6">
    <source>
        <dbReference type="PROSITE-ProRule" id="PRU01373"/>
    </source>
</evidence>
<proteinExistence type="predicted"/>
<keyword evidence="7" id="KW-0812">Transmembrane</keyword>
<evidence type="ECO:0000259" key="8">
    <source>
        <dbReference type="PROSITE" id="PS52029"/>
    </source>
</evidence>
<evidence type="ECO:0000256" key="4">
    <source>
        <dbReference type="ARBA" id="ARBA00022984"/>
    </source>
</evidence>
<evidence type="ECO:0000256" key="5">
    <source>
        <dbReference type="ARBA" id="ARBA00023316"/>
    </source>
</evidence>
<keyword evidence="3 6" id="KW-0133">Cell shape</keyword>